<reference evidence="1" key="2">
    <citation type="submission" date="2020-09" db="EMBL/GenBank/DDBJ databases">
        <authorList>
            <person name="Sun Q."/>
            <person name="Zhou Y."/>
        </authorList>
    </citation>
    <scope>NUCLEOTIDE SEQUENCE</scope>
    <source>
        <strain evidence="1">CGMCC 4.7110</strain>
    </source>
</reference>
<keyword evidence="2" id="KW-1185">Reference proteome</keyword>
<dbReference type="EMBL" id="BMML01000025">
    <property type="protein sequence ID" value="GGN37011.1"/>
    <property type="molecule type" value="Genomic_DNA"/>
</dbReference>
<evidence type="ECO:0000313" key="2">
    <source>
        <dbReference type="Proteomes" id="UP000653411"/>
    </source>
</evidence>
<sequence length="79" mass="8841">MTSTENQVRSRDIVPAVARRGALRGTGPGGCRRVVQRSCAWLHGFRRLCLCWERGADIHEAFPELACCLFAHRQLSSLC</sequence>
<dbReference type="Proteomes" id="UP000653411">
    <property type="component" value="Unassembled WGS sequence"/>
</dbReference>
<organism evidence="1 2">
    <name type="scientific">Streptomyces fuscichromogenes</name>
    <dbReference type="NCBI Taxonomy" id="1324013"/>
    <lineage>
        <taxon>Bacteria</taxon>
        <taxon>Bacillati</taxon>
        <taxon>Actinomycetota</taxon>
        <taxon>Actinomycetes</taxon>
        <taxon>Kitasatosporales</taxon>
        <taxon>Streptomycetaceae</taxon>
        <taxon>Streptomyces</taxon>
    </lineage>
</organism>
<comment type="caution">
    <text evidence="1">The sequence shown here is derived from an EMBL/GenBank/DDBJ whole genome shotgun (WGS) entry which is preliminary data.</text>
</comment>
<dbReference type="AlphaFoldDB" id="A0A918CW40"/>
<gene>
    <name evidence="1" type="ORF">GCM10011578_080850</name>
</gene>
<evidence type="ECO:0000313" key="1">
    <source>
        <dbReference type="EMBL" id="GGN37011.1"/>
    </source>
</evidence>
<reference evidence="1" key="1">
    <citation type="journal article" date="2014" name="Int. J. Syst. Evol. Microbiol.">
        <title>Complete genome sequence of Corynebacterium casei LMG S-19264T (=DSM 44701T), isolated from a smear-ripened cheese.</title>
        <authorList>
            <consortium name="US DOE Joint Genome Institute (JGI-PGF)"/>
            <person name="Walter F."/>
            <person name="Albersmeier A."/>
            <person name="Kalinowski J."/>
            <person name="Ruckert C."/>
        </authorList>
    </citation>
    <scope>NUCLEOTIDE SEQUENCE</scope>
    <source>
        <strain evidence="1">CGMCC 4.7110</strain>
    </source>
</reference>
<protein>
    <submittedName>
        <fullName evidence="1">Uncharacterized protein</fullName>
    </submittedName>
</protein>
<accession>A0A918CW40</accession>
<proteinExistence type="predicted"/>
<name>A0A918CW40_9ACTN</name>